<gene>
    <name evidence="2" type="ORF">N340_07250</name>
</gene>
<evidence type="ECO:0000259" key="1">
    <source>
        <dbReference type="Pfam" id="PF23227"/>
    </source>
</evidence>
<dbReference type="Pfam" id="PF23227">
    <property type="entry name" value="HEAT_MROH2B_C"/>
    <property type="match status" value="1"/>
</dbReference>
<feature type="non-terminal residue" evidence="2">
    <location>
        <position position="1"/>
    </location>
</feature>
<keyword evidence="3" id="KW-1185">Reference proteome</keyword>
<dbReference type="EMBL" id="KL473626">
    <property type="protein sequence ID" value="KFV19825.1"/>
    <property type="molecule type" value="Genomic_DNA"/>
</dbReference>
<feature type="domain" description="Maestro/Maestro-like HEAT-repeats" evidence="1">
    <location>
        <begin position="32"/>
        <end position="162"/>
    </location>
</feature>
<dbReference type="AlphaFoldDB" id="A0A093CVD1"/>
<dbReference type="GO" id="GO:0005737">
    <property type="term" value="C:cytoplasm"/>
    <property type="evidence" value="ECO:0007669"/>
    <property type="project" value="TreeGrafter"/>
</dbReference>
<dbReference type="PANTHER" id="PTHR23120:SF42">
    <property type="entry name" value="MAESTRO HEAT-LIKE REPEAT FAMILY MEMBER 3"/>
    <property type="match status" value="1"/>
</dbReference>
<feature type="non-terminal residue" evidence="2">
    <location>
        <position position="162"/>
    </location>
</feature>
<proteinExistence type="predicted"/>
<dbReference type="InterPro" id="IPR045206">
    <property type="entry name" value="Maestro_heat-like_prot"/>
</dbReference>
<protein>
    <recommendedName>
        <fullName evidence="1">Maestro/Maestro-like HEAT-repeats domain-containing protein</fullName>
    </recommendedName>
</protein>
<evidence type="ECO:0000313" key="2">
    <source>
        <dbReference type="EMBL" id="KFV19825.1"/>
    </source>
</evidence>
<evidence type="ECO:0000313" key="3">
    <source>
        <dbReference type="Proteomes" id="UP000053661"/>
    </source>
</evidence>
<organism evidence="2 3">
    <name type="scientific">Tauraco erythrolophus</name>
    <name type="common">Red-crested turaco</name>
    <dbReference type="NCBI Taxonomy" id="121530"/>
    <lineage>
        <taxon>Eukaryota</taxon>
        <taxon>Metazoa</taxon>
        <taxon>Chordata</taxon>
        <taxon>Craniata</taxon>
        <taxon>Vertebrata</taxon>
        <taxon>Euteleostomi</taxon>
        <taxon>Archelosauria</taxon>
        <taxon>Archosauria</taxon>
        <taxon>Dinosauria</taxon>
        <taxon>Saurischia</taxon>
        <taxon>Theropoda</taxon>
        <taxon>Coelurosauria</taxon>
        <taxon>Aves</taxon>
        <taxon>Neognathae</taxon>
        <taxon>Neoaves</taxon>
        <taxon>Otidimorphae</taxon>
        <taxon>Musophagiformes</taxon>
        <taxon>Musophagidae</taxon>
        <taxon>Tauraco</taxon>
    </lineage>
</organism>
<sequence>ETVTMAFLIEMLGCTNLNKELDCALEIFPTYLKSQCPEMPRLVLRGILTLSERPDMAKKSLVLLPVVMEQLEHGDGGASDMVLPVLTNMLQLLEGKESSRTALALADKLWWLFNDESGTVRQLFIDLFRNTMWLLAGAKRKKMKEVVWDSLLLLLFHLYDED</sequence>
<dbReference type="InterPro" id="IPR055406">
    <property type="entry name" value="HEAT_Maestro"/>
</dbReference>
<accession>A0A093CVD1</accession>
<reference evidence="2 3" key="1">
    <citation type="submission" date="2014-04" db="EMBL/GenBank/DDBJ databases">
        <title>Genome evolution of avian class.</title>
        <authorList>
            <person name="Zhang G."/>
            <person name="Li C."/>
        </authorList>
    </citation>
    <scope>NUCLEOTIDE SEQUENCE [LARGE SCALE GENOMIC DNA]</scope>
    <source>
        <strain evidence="2">BGI_N340</strain>
    </source>
</reference>
<name>A0A093CVD1_TAUER</name>
<dbReference type="PANTHER" id="PTHR23120">
    <property type="entry name" value="MAESTRO-RELATED HEAT DOMAIN-CONTAINING"/>
    <property type="match status" value="1"/>
</dbReference>
<dbReference type="Proteomes" id="UP000053661">
    <property type="component" value="Unassembled WGS sequence"/>
</dbReference>